<reference evidence="6" key="1">
    <citation type="journal article" date="2017" name="bioRxiv">
        <title>Comparative analysis of the genomes of Stylophora pistillata and Acropora digitifera provides evidence for extensive differences between species of corals.</title>
        <authorList>
            <person name="Voolstra C.R."/>
            <person name="Li Y."/>
            <person name="Liew Y.J."/>
            <person name="Baumgarten S."/>
            <person name="Zoccola D."/>
            <person name="Flot J.-F."/>
            <person name="Tambutte S."/>
            <person name="Allemand D."/>
            <person name="Aranda M."/>
        </authorList>
    </citation>
    <scope>NUCLEOTIDE SEQUENCE [LARGE SCALE GENOMIC DNA]</scope>
</reference>
<sequence>MVAKGCSTPLGMENGRIKDAQITASSEYSVRHAAKFGRLNFKAARKQQGGWSAGIAVNSWIQVDLTKYTVVKGIATQGKNGYSQWVTKFKLQYSDDGVNFHYYGESDQSSPKVFEGNKDTDSIVYYHFYPPIKARFIRLRLNDPSAKLQCNRNNMTIHVPNTLLPGINRVHLRLLDTKCKAEEDDNYYSLTTSLTGCKTTRKHTTTAVLYSNMVLKVPTVSKKAMIRELKIEFSCVYSSHGVVSSVGWRAVNRKVIISEEGEENFRLVLNMFPHKKFGIPYKEKDFPLFVAQKRLFLEVSVITDKRLSIIADQCYTTPTRKRENAPRVHSFMLARRKKRRKAIVHGASNEKNASDTTFVVGLVMICVAYLAAMGTGLVIFKKLRDKRSAAEVFSGHEKESLNIDDTDWTGLNWPWRKIEFEKHIKFHLDAQLPLFKFSMRIRQTRINPLVAHVWALSKQGYLSQSSRCILKAFRLIVHDPRAKLTCSSYNQILKGNRDRDSVVYHKLNPPIQARYIRLRPTAWYRHISLRMELYGCQECSGPLGMESGRIQDAQITASSEYDRNHAAIQGRLNFKAGGGKQGGWSARQNNGNQWIQVALGSNTRLTSIATQGRNAHNQLRPTAWYDHISLRMELYGCQECSGPLGMESQHIQDAQITASSEYDRNHAAIQGRLNFKAGGGKQGGWSARQNNGNQWMQVALGSYTKLTSIATQGRNAHNQWVTAYKLQYSDDGVNFYYYKSPGQSSPTVFKGNKDRESIVYHKLNPPIKARYIKLRPTAWYGHISLRMELYGCSAASGINVLCDDKNMTIVIPKSLIRGLDPKNLRLLDTKCKGKEGQAHLTITTPLTGCKTTSSCPSDVTVKYHSAPSSSAQRFSVEAFKFIAAHPFVFVHCHVTVCSATDPRSKCSMKCPLSGRGKRELSDSVTYDVHSLVQGPLQLSHEKRKENHGTILDETGT</sequence>
<dbReference type="InterPro" id="IPR001507">
    <property type="entry name" value="ZP_dom"/>
</dbReference>
<dbReference type="SMART" id="SM00241">
    <property type="entry name" value="ZP"/>
    <property type="match status" value="1"/>
</dbReference>
<dbReference type="Pfam" id="PF00100">
    <property type="entry name" value="Zona_pellucida"/>
    <property type="match status" value="1"/>
</dbReference>
<feature type="transmembrane region" description="Helical" evidence="2">
    <location>
        <begin position="358"/>
        <end position="380"/>
    </location>
</feature>
<evidence type="ECO:0000259" key="4">
    <source>
        <dbReference type="PROSITE" id="PS51034"/>
    </source>
</evidence>
<protein>
    <submittedName>
        <fullName evidence="5">EGF-like repeat and discoidin I-like domain-containing protein 3</fullName>
    </submittedName>
</protein>
<dbReference type="InterPro" id="IPR055355">
    <property type="entry name" value="ZP-C"/>
</dbReference>
<dbReference type="PANTHER" id="PTHR24543:SF325">
    <property type="entry name" value="F5_8 TYPE C DOMAIN-CONTAINING PROTEIN"/>
    <property type="match status" value="1"/>
</dbReference>
<dbReference type="Proteomes" id="UP000225706">
    <property type="component" value="Unassembled WGS sequence"/>
</dbReference>
<feature type="domain" description="F5/8 type C" evidence="3">
    <location>
        <begin position="491"/>
        <end position="536"/>
    </location>
</feature>
<dbReference type="PROSITE" id="PS50022">
    <property type="entry name" value="FA58C_3"/>
    <property type="match status" value="4"/>
</dbReference>
<keyword evidence="2" id="KW-0812">Transmembrane</keyword>
<proteinExistence type="predicted"/>
<evidence type="ECO:0000313" key="6">
    <source>
        <dbReference type="Proteomes" id="UP000225706"/>
    </source>
</evidence>
<feature type="domain" description="F5/8 type C" evidence="3">
    <location>
        <begin position="539"/>
        <end position="613"/>
    </location>
</feature>
<evidence type="ECO:0000256" key="1">
    <source>
        <dbReference type="ARBA" id="ARBA00023157"/>
    </source>
</evidence>
<dbReference type="InterPro" id="IPR055356">
    <property type="entry name" value="ZP-N"/>
</dbReference>
<accession>A0A2B4S2R6</accession>
<dbReference type="InterPro" id="IPR000421">
    <property type="entry name" value="FA58C"/>
</dbReference>
<keyword evidence="2" id="KW-1133">Transmembrane helix</keyword>
<keyword evidence="2" id="KW-0472">Membrane</keyword>
<dbReference type="InterPro" id="IPR008979">
    <property type="entry name" value="Galactose-bd-like_sf"/>
</dbReference>
<dbReference type="PANTHER" id="PTHR24543">
    <property type="entry name" value="MULTICOPPER OXIDASE-RELATED"/>
    <property type="match status" value="1"/>
</dbReference>
<dbReference type="PROSITE" id="PS51034">
    <property type="entry name" value="ZP_2"/>
    <property type="match status" value="1"/>
</dbReference>
<dbReference type="CDD" id="cd00057">
    <property type="entry name" value="FA58C"/>
    <property type="match status" value="2"/>
</dbReference>
<dbReference type="EMBL" id="LSMT01000228">
    <property type="protein sequence ID" value="PFX22802.1"/>
    <property type="molecule type" value="Genomic_DNA"/>
</dbReference>
<dbReference type="Gene3D" id="2.60.40.3210">
    <property type="entry name" value="Zona pellucida, ZP-N domain"/>
    <property type="match status" value="1"/>
</dbReference>
<comment type="caution">
    <text evidence="5">The sequence shown here is derived from an EMBL/GenBank/DDBJ whole genome shotgun (WGS) entry which is preliminary data.</text>
</comment>
<dbReference type="OrthoDB" id="10046852at2759"/>
<evidence type="ECO:0000259" key="3">
    <source>
        <dbReference type="PROSITE" id="PS50022"/>
    </source>
</evidence>
<dbReference type="PROSITE" id="PS01286">
    <property type="entry name" value="FA58C_2"/>
    <property type="match status" value="3"/>
</dbReference>
<gene>
    <name evidence="5" type="primary">EDIL3</name>
    <name evidence="5" type="ORF">AWC38_SpisGene12651</name>
</gene>
<organism evidence="5 6">
    <name type="scientific">Stylophora pistillata</name>
    <name type="common">Smooth cauliflower coral</name>
    <dbReference type="NCBI Taxonomy" id="50429"/>
    <lineage>
        <taxon>Eukaryota</taxon>
        <taxon>Metazoa</taxon>
        <taxon>Cnidaria</taxon>
        <taxon>Anthozoa</taxon>
        <taxon>Hexacorallia</taxon>
        <taxon>Scleractinia</taxon>
        <taxon>Astrocoeniina</taxon>
        <taxon>Pocilloporidae</taxon>
        <taxon>Stylophora</taxon>
    </lineage>
</organism>
<dbReference type="Gene3D" id="2.60.120.260">
    <property type="entry name" value="Galactose-binding domain-like"/>
    <property type="match status" value="4"/>
</dbReference>
<feature type="domain" description="F5/8 type C" evidence="3">
    <location>
        <begin position="640"/>
        <end position="792"/>
    </location>
</feature>
<evidence type="ECO:0000256" key="2">
    <source>
        <dbReference type="SAM" id="Phobius"/>
    </source>
</evidence>
<dbReference type="PROSITE" id="PS01285">
    <property type="entry name" value="FA58C_1"/>
    <property type="match status" value="1"/>
</dbReference>
<keyword evidence="6" id="KW-1185">Reference proteome</keyword>
<dbReference type="Pfam" id="PF23344">
    <property type="entry name" value="ZP-N"/>
    <property type="match status" value="1"/>
</dbReference>
<feature type="domain" description="F5/8 type C" evidence="3">
    <location>
        <begin position="6"/>
        <end position="139"/>
    </location>
</feature>
<feature type="domain" description="ZP" evidence="4">
    <location>
        <begin position="149"/>
        <end position="913"/>
    </location>
</feature>
<dbReference type="InterPro" id="IPR042235">
    <property type="entry name" value="ZP-C_dom"/>
</dbReference>
<dbReference type="Pfam" id="PF00754">
    <property type="entry name" value="F5_F8_type_C"/>
    <property type="match status" value="4"/>
</dbReference>
<dbReference type="SMART" id="SM00231">
    <property type="entry name" value="FA58C"/>
    <property type="match status" value="3"/>
</dbReference>
<keyword evidence="1" id="KW-1015">Disulfide bond</keyword>
<dbReference type="SUPFAM" id="SSF49785">
    <property type="entry name" value="Galactose-binding domain-like"/>
    <property type="match status" value="4"/>
</dbReference>
<evidence type="ECO:0000313" key="5">
    <source>
        <dbReference type="EMBL" id="PFX22802.1"/>
    </source>
</evidence>
<dbReference type="AlphaFoldDB" id="A0A2B4S2R6"/>
<name>A0A2B4S2R6_STYPI</name>
<dbReference type="FunFam" id="2.60.120.260:FF:000016">
    <property type="entry name" value="Contactin-associated protein-like 4 isoform 1"/>
    <property type="match status" value="2"/>
</dbReference>
<dbReference type="Gene3D" id="2.60.40.4100">
    <property type="entry name" value="Zona pellucida, ZP-C domain"/>
    <property type="match status" value="2"/>
</dbReference>